<evidence type="ECO:0000259" key="1">
    <source>
        <dbReference type="Pfam" id="PF13649"/>
    </source>
</evidence>
<dbReference type="Pfam" id="PF13649">
    <property type="entry name" value="Methyltransf_25"/>
    <property type="match status" value="1"/>
</dbReference>
<gene>
    <name evidence="2" type="ORF">H2200_012529</name>
</gene>
<dbReference type="Proteomes" id="UP001172673">
    <property type="component" value="Unassembled WGS sequence"/>
</dbReference>
<accession>A0AA39CC11</accession>
<dbReference type="AlphaFoldDB" id="A0AA39CC11"/>
<evidence type="ECO:0000313" key="2">
    <source>
        <dbReference type="EMBL" id="KAJ9602749.1"/>
    </source>
</evidence>
<protein>
    <recommendedName>
        <fullName evidence="1">Methyltransferase domain-containing protein</fullName>
    </recommendedName>
</protein>
<feature type="domain" description="Methyltransferase" evidence="1">
    <location>
        <begin position="47"/>
        <end position="146"/>
    </location>
</feature>
<sequence>MSVTGKQVYDDVAGDYDVIWGTPAVRIMWTCLDRNLQKLGDWNGASVLDLACGTGIGLREARKLGATALVGVDISKEMIEVCKATTKDVDQFQLHVADCSQPLDHLGLQPASFDLVIGMWLLNYAESASQLEGFWSNIAKYLKPSGTFVGIIQNQEKFHPESMKTLKYGARETNIEGLASGDGVRMHVEFDTTPKVEFDTYVLKQEIFERTAKSAGIMITKYVAPDKSVLSAEEQENFQWWEELFVEWPNQLVIAKKV</sequence>
<reference evidence="2" key="1">
    <citation type="submission" date="2022-10" db="EMBL/GenBank/DDBJ databases">
        <title>Culturing micro-colonial fungi from biological soil crusts in the Mojave desert and describing Neophaeococcomyces mojavensis, and introducing the new genera and species Taxawa tesnikishii.</title>
        <authorList>
            <person name="Kurbessoian T."/>
            <person name="Stajich J.E."/>
        </authorList>
    </citation>
    <scope>NUCLEOTIDE SEQUENCE</scope>
    <source>
        <strain evidence="2">TK_41</strain>
    </source>
</reference>
<keyword evidence="3" id="KW-1185">Reference proteome</keyword>
<evidence type="ECO:0000313" key="3">
    <source>
        <dbReference type="Proteomes" id="UP001172673"/>
    </source>
</evidence>
<dbReference type="InterPro" id="IPR041698">
    <property type="entry name" value="Methyltransf_25"/>
</dbReference>
<dbReference type="CDD" id="cd02440">
    <property type="entry name" value="AdoMet_MTases"/>
    <property type="match status" value="1"/>
</dbReference>
<dbReference type="GO" id="GO:0008168">
    <property type="term" value="F:methyltransferase activity"/>
    <property type="evidence" value="ECO:0007669"/>
    <property type="project" value="TreeGrafter"/>
</dbReference>
<comment type="caution">
    <text evidence="2">The sequence shown here is derived from an EMBL/GenBank/DDBJ whole genome shotgun (WGS) entry which is preliminary data.</text>
</comment>
<proteinExistence type="predicted"/>
<dbReference type="SUPFAM" id="SSF53335">
    <property type="entry name" value="S-adenosyl-L-methionine-dependent methyltransferases"/>
    <property type="match status" value="1"/>
</dbReference>
<dbReference type="Gene3D" id="3.40.50.150">
    <property type="entry name" value="Vaccinia Virus protein VP39"/>
    <property type="match status" value="1"/>
</dbReference>
<name>A0AA39CC11_9EURO</name>
<organism evidence="2 3">
    <name type="scientific">Cladophialophora chaetospira</name>
    <dbReference type="NCBI Taxonomy" id="386627"/>
    <lineage>
        <taxon>Eukaryota</taxon>
        <taxon>Fungi</taxon>
        <taxon>Dikarya</taxon>
        <taxon>Ascomycota</taxon>
        <taxon>Pezizomycotina</taxon>
        <taxon>Eurotiomycetes</taxon>
        <taxon>Chaetothyriomycetidae</taxon>
        <taxon>Chaetothyriales</taxon>
        <taxon>Herpotrichiellaceae</taxon>
        <taxon>Cladophialophora</taxon>
    </lineage>
</organism>
<dbReference type="InterPro" id="IPR050508">
    <property type="entry name" value="Methyltransf_Superfamily"/>
</dbReference>
<dbReference type="PANTHER" id="PTHR42912">
    <property type="entry name" value="METHYLTRANSFERASE"/>
    <property type="match status" value="1"/>
</dbReference>
<dbReference type="EMBL" id="JAPDRK010000024">
    <property type="protein sequence ID" value="KAJ9602749.1"/>
    <property type="molecule type" value="Genomic_DNA"/>
</dbReference>
<dbReference type="InterPro" id="IPR029063">
    <property type="entry name" value="SAM-dependent_MTases_sf"/>
</dbReference>